<sequence>MQEQHFSHENELLAMALLNADGDNQLFKKQRVHLTDAGYVQWDFILPDGIDWHFHQESIYLRSDIQLKEFKEFIRDELRQIIARRIEQAR</sequence>
<accession>A0A2X3ISU4</accession>
<name>A0A2X3ISU4_KLEPN</name>
<dbReference type="AlphaFoldDB" id="A0A2X3ISU4"/>
<dbReference type="EMBL" id="UASO01000005">
    <property type="protein sequence ID" value="SQC86164.1"/>
    <property type="molecule type" value="Genomic_DNA"/>
</dbReference>
<evidence type="ECO:0000313" key="2">
    <source>
        <dbReference type="Proteomes" id="UP000250675"/>
    </source>
</evidence>
<organism evidence="1 2">
    <name type="scientific">Klebsiella pneumoniae</name>
    <dbReference type="NCBI Taxonomy" id="573"/>
    <lineage>
        <taxon>Bacteria</taxon>
        <taxon>Pseudomonadati</taxon>
        <taxon>Pseudomonadota</taxon>
        <taxon>Gammaproteobacteria</taxon>
        <taxon>Enterobacterales</taxon>
        <taxon>Enterobacteriaceae</taxon>
        <taxon>Klebsiella/Raoultella group</taxon>
        <taxon>Klebsiella</taxon>
        <taxon>Klebsiella pneumoniae complex</taxon>
    </lineage>
</organism>
<dbReference type="Proteomes" id="UP000250675">
    <property type="component" value="Unassembled WGS sequence"/>
</dbReference>
<evidence type="ECO:0000313" key="1">
    <source>
        <dbReference type="EMBL" id="SQC86164.1"/>
    </source>
</evidence>
<protein>
    <submittedName>
        <fullName evidence="1">Uncharacterized protein</fullName>
    </submittedName>
</protein>
<reference evidence="1 2" key="1">
    <citation type="submission" date="2018-06" db="EMBL/GenBank/DDBJ databases">
        <authorList>
            <consortium name="Pathogen Informatics"/>
            <person name="Doyle S."/>
        </authorList>
    </citation>
    <scope>NUCLEOTIDE SEQUENCE [LARGE SCALE GENOMIC DNA]</scope>
    <source>
        <strain evidence="1 2">NCTC9645</strain>
    </source>
</reference>
<gene>
    <name evidence="1" type="ORF">NCTC9645_04236</name>
</gene>
<proteinExistence type="predicted"/>